<evidence type="ECO:0000313" key="6">
    <source>
        <dbReference type="Proteomes" id="UP000184300"/>
    </source>
</evidence>
<dbReference type="PANTHER" id="PTHR28058:SF1">
    <property type="entry name" value="SMALL RIBOSOMAL SUBUNIT PROTEIN BS1M"/>
    <property type="match status" value="1"/>
</dbReference>
<proteinExistence type="inferred from homology"/>
<dbReference type="PANTHER" id="PTHR28058">
    <property type="entry name" value="37S RIBOSOMAL PROTEIN MRP51, MITOCHONDRIAL"/>
    <property type="match status" value="1"/>
</dbReference>
<dbReference type="InterPro" id="IPR001509">
    <property type="entry name" value="Epimerase_deHydtase"/>
</dbReference>
<sequence>MPKVLLTGGSGFIAAHIIDILLQHDFDTVVTVRSDEKGQKILENHPNLPKEKLSYVIVKDVAEDGAFDEAVKSNPPFDYVLHTASPFHFNVQDPVKDFLDPAIKGTTGILKAIKAYAPTVKRVVVTSSFASIVNSEQHPPVYSEEHWNPVTWEQALDHSKVYRGSKTFAEKAAWDFVENEKPNFDIATINPPLVFGPIVNYLNSLDAINTSNKRFRDFVQGNLKDEQPSTDTSLWVDVRDIALAHVKAIEVAEAGGKRFFVTNGFFSNQEIAEAIRESHPQLESKLPPKGAPSDPPTHAYGYDNTRSRELLGISYLPLKKTVADTVESLLAVVIVCVVIGQSEKLHLPALSLPVPPGDIFSSEDPSAAKRISLNPAIRNAMTSARLSPTANLLRKSRVFALPQALKPPQEPPTSKTVFESDSATLPYPTRASIVTPGSSSKRGDWGLKRPIPSKSTSEKSVRPVIRVNAHDTFEHVTDFESAQDHTLTLAKFQELHLPMSLPSKVNYSSSFLPGHQSPFELDVDNTQTSKDLARPYAKQFRQSGPWLAGQTEAEFQTYLKKVRRDKPEVLQRLRDMYVAKRTVEQRKAIQDKGEDLENMQPIKFDEKEFHAYIKSLRADPTALGPVIFELLDLPSPPPVPNMRIAGKYFHAPGTKLSATEYATSGPPRTHPSAGLSYTRSHALLYNHPEHGPQAYQRPVQARILRPKSKLKGKGNRAIAGIGGIASEDVNSITFWDQRTPPGLAYFDASIEGGGKYWATPIRASVTSDGKIDLASLKASVTAKAPYGIEDAPEADAANRVAEVTQGASRQVPKLDARAPRFRQFDERRHTPMTSREDAARSLMETLKYES</sequence>
<evidence type="ECO:0000256" key="3">
    <source>
        <dbReference type="SAM" id="MobiDB-lite"/>
    </source>
</evidence>
<dbReference type="GO" id="GO:0016491">
    <property type="term" value="F:oxidoreductase activity"/>
    <property type="evidence" value="ECO:0007669"/>
    <property type="project" value="UniProtKB-KW"/>
</dbReference>
<evidence type="ECO:0000259" key="4">
    <source>
        <dbReference type="Pfam" id="PF01370"/>
    </source>
</evidence>
<organism evidence="5 6">
    <name type="scientific">Aspergillus glaucus CBS 516.65</name>
    <dbReference type="NCBI Taxonomy" id="1160497"/>
    <lineage>
        <taxon>Eukaryota</taxon>
        <taxon>Fungi</taxon>
        <taxon>Dikarya</taxon>
        <taxon>Ascomycota</taxon>
        <taxon>Pezizomycotina</taxon>
        <taxon>Eurotiomycetes</taxon>
        <taxon>Eurotiomycetidae</taxon>
        <taxon>Eurotiales</taxon>
        <taxon>Aspergillaceae</taxon>
        <taxon>Aspergillus</taxon>
        <taxon>Aspergillus subgen. Aspergillus</taxon>
    </lineage>
</organism>
<protein>
    <recommendedName>
        <fullName evidence="4">NAD-dependent epimerase/dehydratase domain-containing protein</fullName>
    </recommendedName>
</protein>
<name>A0A1L9VBF7_ASPGL</name>
<evidence type="ECO:0000313" key="5">
    <source>
        <dbReference type="EMBL" id="OJJ81230.1"/>
    </source>
</evidence>
<dbReference type="Proteomes" id="UP000184300">
    <property type="component" value="Unassembled WGS sequence"/>
</dbReference>
<feature type="region of interest" description="Disordered" evidence="3">
    <location>
        <begin position="278"/>
        <end position="303"/>
    </location>
</feature>
<dbReference type="InterPro" id="IPR036291">
    <property type="entry name" value="NAD(P)-bd_dom_sf"/>
</dbReference>
<evidence type="ECO:0000256" key="2">
    <source>
        <dbReference type="ARBA" id="ARBA00023445"/>
    </source>
</evidence>
<feature type="domain" description="NAD-dependent epimerase/dehydratase" evidence="4">
    <location>
        <begin position="4"/>
        <end position="256"/>
    </location>
</feature>
<dbReference type="CDD" id="cd05227">
    <property type="entry name" value="AR_SDR_e"/>
    <property type="match status" value="1"/>
</dbReference>
<dbReference type="EMBL" id="KV878907">
    <property type="protein sequence ID" value="OJJ81230.1"/>
    <property type="molecule type" value="Genomic_DNA"/>
</dbReference>
<dbReference type="Pfam" id="PF01370">
    <property type="entry name" value="Epimerase"/>
    <property type="match status" value="1"/>
</dbReference>
<dbReference type="GeneID" id="34460022"/>
<dbReference type="STRING" id="1160497.A0A1L9VBF7"/>
<dbReference type="OrthoDB" id="2735536at2759"/>
<comment type="similarity">
    <text evidence="2">Belongs to the NAD(P)-dependent epimerase/dehydratase family. Dihydroflavonol-4-reductase subfamily.</text>
</comment>
<evidence type="ECO:0000256" key="1">
    <source>
        <dbReference type="ARBA" id="ARBA00023002"/>
    </source>
</evidence>
<reference evidence="6" key="1">
    <citation type="journal article" date="2017" name="Genome Biol.">
        <title>Comparative genomics reveals high biological diversity and specific adaptations in the industrially and medically important fungal genus Aspergillus.</title>
        <authorList>
            <person name="de Vries R.P."/>
            <person name="Riley R."/>
            <person name="Wiebenga A."/>
            <person name="Aguilar-Osorio G."/>
            <person name="Amillis S."/>
            <person name="Uchima C.A."/>
            <person name="Anderluh G."/>
            <person name="Asadollahi M."/>
            <person name="Askin M."/>
            <person name="Barry K."/>
            <person name="Battaglia E."/>
            <person name="Bayram O."/>
            <person name="Benocci T."/>
            <person name="Braus-Stromeyer S.A."/>
            <person name="Caldana C."/>
            <person name="Canovas D."/>
            <person name="Cerqueira G.C."/>
            <person name="Chen F."/>
            <person name="Chen W."/>
            <person name="Choi C."/>
            <person name="Clum A."/>
            <person name="Dos Santos R.A."/>
            <person name="Damasio A.R."/>
            <person name="Diallinas G."/>
            <person name="Emri T."/>
            <person name="Fekete E."/>
            <person name="Flipphi M."/>
            <person name="Freyberg S."/>
            <person name="Gallo A."/>
            <person name="Gournas C."/>
            <person name="Habgood R."/>
            <person name="Hainaut M."/>
            <person name="Harispe M.L."/>
            <person name="Henrissat B."/>
            <person name="Hilden K.S."/>
            <person name="Hope R."/>
            <person name="Hossain A."/>
            <person name="Karabika E."/>
            <person name="Karaffa L."/>
            <person name="Karanyi Z."/>
            <person name="Krasevec N."/>
            <person name="Kuo A."/>
            <person name="Kusch H."/>
            <person name="LaButti K."/>
            <person name="Lagendijk E.L."/>
            <person name="Lapidus A."/>
            <person name="Levasseur A."/>
            <person name="Lindquist E."/>
            <person name="Lipzen A."/>
            <person name="Logrieco A.F."/>
            <person name="MacCabe A."/>
            <person name="Maekelae M.R."/>
            <person name="Malavazi I."/>
            <person name="Melin P."/>
            <person name="Meyer V."/>
            <person name="Mielnichuk N."/>
            <person name="Miskei M."/>
            <person name="Molnar A.P."/>
            <person name="Mule G."/>
            <person name="Ngan C.Y."/>
            <person name="Orejas M."/>
            <person name="Orosz E."/>
            <person name="Ouedraogo J.P."/>
            <person name="Overkamp K.M."/>
            <person name="Park H.-S."/>
            <person name="Perrone G."/>
            <person name="Piumi F."/>
            <person name="Punt P.J."/>
            <person name="Ram A.F."/>
            <person name="Ramon A."/>
            <person name="Rauscher S."/>
            <person name="Record E."/>
            <person name="Riano-Pachon D.M."/>
            <person name="Robert V."/>
            <person name="Roehrig J."/>
            <person name="Ruller R."/>
            <person name="Salamov A."/>
            <person name="Salih N.S."/>
            <person name="Samson R.A."/>
            <person name="Sandor E."/>
            <person name="Sanguinetti M."/>
            <person name="Schuetze T."/>
            <person name="Sepcic K."/>
            <person name="Shelest E."/>
            <person name="Sherlock G."/>
            <person name="Sophianopoulou V."/>
            <person name="Squina F.M."/>
            <person name="Sun H."/>
            <person name="Susca A."/>
            <person name="Todd R.B."/>
            <person name="Tsang A."/>
            <person name="Unkles S.E."/>
            <person name="van de Wiele N."/>
            <person name="van Rossen-Uffink D."/>
            <person name="Oliveira J.V."/>
            <person name="Vesth T.C."/>
            <person name="Visser J."/>
            <person name="Yu J.-H."/>
            <person name="Zhou M."/>
            <person name="Andersen M.R."/>
            <person name="Archer D.B."/>
            <person name="Baker S.E."/>
            <person name="Benoit I."/>
            <person name="Brakhage A.A."/>
            <person name="Braus G.H."/>
            <person name="Fischer R."/>
            <person name="Frisvad J.C."/>
            <person name="Goldman G.H."/>
            <person name="Houbraken J."/>
            <person name="Oakley B."/>
            <person name="Pocsi I."/>
            <person name="Scazzocchio C."/>
            <person name="Seiboth B."/>
            <person name="vanKuyk P.A."/>
            <person name="Wortman J."/>
            <person name="Dyer P.S."/>
            <person name="Grigoriev I.V."/>
        </authorList>
    </citation>
    <scope>NUCLEOTIDE SEQUENCE [LARGE SCALE GENOMIC DNA]</scope>
    <source>
        <strain evidence="6">CBS 516.65</strain>
    </source>
</reference>
<keyword evidence="1" id="KW-0560">Oxidoreductase</keyword>
<dbReference type="VEuPathDB" id="FungiDB:ASPGLDRAFT_28464"/>
<dbReference type="GO" id="GO:0005763">
    <property type="term" value="C:mitochondrial small ribosomal subunit"/>
    <property type="evidence" value="ECO:0007669"/>
    <property type="project" value="TreeGrafter"/>
</dbReference>
<dbReference type="Pfam" id="PF11709">
    <property type="entry name" value="Mit_ribos_Mrp51"/>
    <property type="match status" value="1"/>
</dbReference>
<dbReference type="GO" id="GO:0003735">
    <property type="term" value="F:structural constituent of ribosome"/>
    <property type="evidence" value="ECO:0007669"/>
    <property type="project" value="TreeGrafter"/>
</dbReference>
<dbReference type="AlphaFoldDB" id="A0A1L9VBF7"/>
<dbReference type="GO" id="GO:0070124">
    <property type="term" value="P:mitochondrial translational initiation"/>
    <property type="evidence" value="ECO:0007669"/>
    <property type="project" value="TreeGrafter"/>
</dbReference>
<dbReference type="FunFam" id="3.40.50.720:FF:000191">
    <property type="entry name" value="Methylglyoxal reductase (NADPH-dependent)"/>
    <property type="match status" value="1"/>
</dbReference>
<dbReference type="InterPro" id="IPR016712">
    <property type="entry name" value="Rbsml_bS1m-like"/>
</dbReference>
<dbReference type="RefSeq" id="XP_022397928.1">
    <property type="nucleotide sequence ID" value="XM_022543761.1"/>
</dbReference>
<keyword evidence="6" id="KW-1185">Reference proteome</keyword>
<accession>A0A1L9VBF7</accession>
<feature type="region of interest" description="Disordered" evidence="3">
    <location>
        <begin position="429"/>
        <end position="461"/>
    </location>
</feature>
<dbReference type="SUPFAM" id="SSF51735">
    <property type="entry name" value="NAD(P)-binding Rossmann-fold domains"/>
    <property type="match status" value="1"/>
</dbReference>
<gene>
    <name evidence="5" type="ORF">ASPGLDRAFT_28464</name>
</gene>
<dbReference type="Gene3D" id="3.40.50.720">
    <property type="entry name" value="NAD(P)-binding Rossmann-like Domain"/>
    <property type="match status" value="1"/>
</dbReference>